<dbReference type="InterPro" id="IPR036522">
    <property type="entry name" value="MoaC_sf"/>
</dbReference>
<evidence type="ECO:0000313" key="1">
    <source>
        <dbReference type="EMBL" id="WAG59992.1"/>
    </source>
</evidence>
<gene>
    <name evidence="1" type="ORF">LL038_21015</name>
</gene>
<dbReference type="EMBL" id="CP086239">
    <property type="protein sequence ID" value="WAG59992.1"/>
    <property type="molecule type" value="Genomic_DNA"/>
</dbReference>
<dbReference type="SUPFAM" id="SSF55040">
    <property type="entry name" value="Molybdenum cofactor biosynthesis protein C, MoaC"/>
    <property type="match status" value="1"/>
</dbReference>
<proteinExistence type="predicted"/>
<reference evidence="1" key="1">
    <citation type="submission" date="2021-11" db="EMBL/GenBank/DDBJ databases">
        <title>Clostridia strains as spoilage organisms.</title>
        <authorList>
            <person name="Wambui J."/>
            <person name="Stevens M.J.A."/>
            <person name="Stephan R."/>
        </authorList>
    </citation>
    <scope>NUCLEOTIDE SEQUENCE</scope>
    <source>
        <strain evidence="1">CF009</strain>
    </source>
</reference>
<sequence length="40" mass="4605">MKKITKFSWLKLLKYSKIEITATTKTIGKTEIEMESLTAV</sequence>
<protein>
    <submittedName>
        <fullName evidence="1">Uncharacterized protein</fullName>
    </submittedName>
</protein>
<dbReference type="GO" id="GO:0006777">
    <property type="term" value="P:Mo-molybdopterin cofactor biosynthetic process"/>
    <property type="evidence" value="ECO:0007669"/>
    <property type="project" value="InterPro"/>
</dbReference>
<dbReference type="AlphaFoldDB" id="A0AA47I548"/>
<evidence type="ECO:0000313" key="2">
    <source>
        <dbReference type="Proteomes" id="UP001164733"/>
    </source>
</evidence>
<organism evidence="1 2">
    <name type="scientific">Clostridium estertheticum</name>
    <dbReference type="NCBI Taxonomy" id="238834"/>
    <lineage>
        <taxon>Bacteria</taxon>
        <taxon>Bacillati</taxon>
        <taxon>Bacillota</taxon>
        <taxon>Clostridia</taxon>
        <taxon>Eubacteriales</taxon>
        <taxon>Clostridiaceae</taxon>
        <taxon>Clostridium</taxon>
    </lineage>
</organism>
<accession>A0AA47I548</accession>
<name>A0AA47I548_9CLOT</name>
<dbReference type="Proteomes" id="UP001164733">
    <property type="component" value="Chromosome"/>
</dbReference>